<reference evidence="3" key="1">
    <citation type="journal article" date="2019" name="Int. J. Syst. Evol. Microbiol.">
        <title>The Global Catalogue of Microorganisms (GCM) 10K type strain sequencing project: providing services to taxonomists for standard genome sequencing and annotation.</title>
        <authorList>
            <consortium name="The Broad Institute Genomics Platform"/>
            <consortium name="The Broad Institute Genome Sequencing Center for Infectious Disease"/>
            <person name="Wu L."/>
            <person name="Ma J."/>
        </authorList>
    </citation>
    <scope>NUCLEOTIDE SEQUENCE [LARGE SCALE GENOMIC DNA]</scope>
    <source>
        <strain evidence="3">TBRC 5781</strain>
    </source>
</reference>
<feature type="domain" description="PAS fold-3" evidence="1">
    <location>
        <begin position="28"/>
        <end position="113"/>
    </location>
</feature>
<proteinExistence type="predicted"/>
<dbReference type="SUPFAM" id="SSF55785">
    <property type="entry name" value="PYP-like sensor domain (PAS domain)"/>
    <property type="match status" value="1"/>
</dbReference>
<evidence type="ECO:0000313" key="2">
    <source>
        <dbReference type="EMBL" id="MFC3970084.1"/>
    </source>
</evidence>
<gene>
    <name evidence="2" type="ORF">ACFOVS_18510</name>
</gene>
<dbReference type="InterPro" id="IPR013655">
    <property type="entry name" value="PAS_fold_3"/>
</dbReference>
<dbReference type="InterPro" id="IPR035965">
    <property type="entry name" value="PAS-like_dom_sf"/>
</dbReference>
<sequence length="136" mass="15441">MSTAEFFEIFSTFNQVGLWRLDLDSGHTFCSATYSRLYGIKHTDGPINMMEIIARIHPDDLSSVMESHEVASAHPMAYQKIHRISSDKVTYRYVCSIGRFRAKLGTSGEIVGIAFEVPPHRCDFRYETDSTADLKL</sequence>
<comment type="caution">
    <text evidence="2">The sequence shown here is derived from an EMBL/GenBank/DDBJ whole genome shotgun (WGS) entry which is preliminary data.</text>
</comment>
<evidence type="ECO:0000259" key="1">
    <source>
        <dbReference type="Pfam" id="PF08447"/>
    </source>
</evidence>
<protein>
    <submittedName>
        <fullName evidence="2">PAS domain-containing protein</fullName>
    </submittedName>
</protein>
<dbReference type="RefSeq" id="WP_247262420.1">
    <property type="nucleotide sequence ID" value="NZ_JALJQZ010000048.1"/>
</dbReference>
<accession>A0ABV8EDY5</accession>
<keyword evidence="3" id="KW-1185">Reference proteome</keyword>
<dbReference type="EMBL" id="JBHSBD010000093">
    <property type="protein sequence ID" value="MFC3970084.1"/>
    <property type="molecule type" value="Genomic_DNA"/>
</dbReference>
<dbReference type="Gene3D" id="3.30.450.20">
    <property type="entry name" value="PAS domain"/>
    <property type="match status" value="1"/>
</dbReference>
<organism evidence="2 3">
    <name type="scientific">Rhizobium lemnae</name>
    <dbReference type="NCBI Taxonomy" id="1214924"/>
    <lineage>
        <taxon>Bacteria</taxon>
        <taxon>Pseudomonadati</taxon>
        <taxon>Pseudomonadota</taxon>
        <taxon>Alphaproteobacteria</taxon>
        <taxon>Hyphomicrobiales</taxon>
        <taxon>Rhizobiaceae</taxon>
        <taxon>Rhizobium/Agrobacterium group</taxon>
        <taxon>Rhizobium</taxon>
    </lineage>
</organism>
<name>A0ABV8EDY5_9HYPH</name>
<evidence type="ECO:0000313" key="3">
    <source>
        <dbReference type="Proteomes" id="UP001595697"/>
    </source>
</evidence>
<dbReference type="Proteomes" id="UP001595697">
    <property type="component" value="Unassembled WGS sequence"/>
</dbReference>
<dbReference type="Pfam" id="PF08447">
    <property type="entry name" value="PAS_3"/>
    <property type="match status" value="1"/>
</dbReference>